<evidence type="ECO:0000313" key="1">
    <source>
        <dbReference type="EMBL" id="SUZ81221.1"/>
    </source>
</evidence>
<name>A0A381QPD6_9ZZZZ</name>
<organism evidence="1">
    <name type="scientific">marine metagenome</name>
    <dbReference type="NCBI Taxonomy" id="408172"/>
    <lineage>
        <taxon>unclassified sequences</taxon>
        <taxon>metagenomes</taxon>
        <taxon>ecological metagenomes</taxon>
    </lineage>
</organism>
<dbReference type="AlphaFoldDB" id="A0A381QPD6"/>
<protein>
    <submittedName>
        <fullName evidence="1">Uncharacterized protein</fullName>
    </submittedName>
</protein>
<reference evidence="1" key="1">
    <citation type="submission" date="2018-05" db="EMBL/GenBank/DDBJ databases">
        <authorList>
            <person name="Lanie J.A."/>
            <person name="Ng W.-L."/>
            <person name="Kazmierczak K.M."/>
            <person name="Andrzejewski T.M."/>
            <person name="Davidsen T.M."/>
            <person name="Wayne K.J."/>
            <person name="Tettelin H."/>
            <person name="Glass J.I."/>
            <person name="Rusch D."/>
            <person name="Podicherti R."/>
            <person name="Tsui H.-C.T."/>
            <person name="Winkler M.E."/>
        </authorList>
    </citation>
    <scope>NUCLEOTIDE SEQUENCE</scope>
</reference>
<sequence>MAKPIPKERYLGPISIKPVFFR</sequence>
<gene>
    <name evidence="1" type="ORF">METZ01_LOCUS34075</name>
</gene>
<proteinExistence type="predicted"/>
<accession>A0A381QPD6</accession>
<dbReference type="EMBL" id="UINC01001460">
    <property type="protein sequence ID" value="SUZ81221.1"/>
    <property type="molecule type" value="Genomic_DNA"/>
</dbReference>